<keyword evidence="4" id="KW-0804">Transcription</keyword>
<evidence type="ECO:0000256" key="4">
    <source>
        <dbReference type="ARBA" id="ARBA00023163"/>
    </source>
</evidence>
<dbReference type="GO" id="GO:0000155">
    <property type="term" value="F:phosphorelay sensor kinase activity"/>
    <property type="evidence" value="ECO:0007669"/>
    <property type="project" value="TreeGrafter"/>
</dbReference>
<protein>
    <submittedName>
        <fullName evidence="9">Response regulator ArlR</fullName>
    </submittedName>
</protein>
<sequence>MADGTDDSKDQANSSPDKEQANDLPRVLVVEDDVDFRWYIAFGLKSDYDVLQAADGQDGLDKAREYIPDLIVTDLMMPVMDGISFCREVKSNPETSHIPVIMLTAKTSVQSQVEGLQTGADDYVTKPFNMALLVARIHNLLESRRKLRERFIQDVMVPNQPQMELSPDQEFLRKIFEVLETHCADTDFSVELFAMKLNVGLRTLSRKLKALTGLTPAKMIWNVRLKKAAALLASSELRVTDIAYDVGFSDAAHFSRYFKQFYGMSPSEYRAKQTSPDTQE</sequence>
<evidence type="ECO:0000313" key="10">
    <source>
        <dbReference type="Proteomes" id="UP000346198"/>
    </source>
</evidence>
<dbReference type="GO" id="GO:0043565">
    <property type="term" value="F:sequence-specific DNA binding"/>
    <property type="evidence" value="ECO:0007669"/>
    <property type="project" value="InterPro"/>
</dbReference>
<dbReference type="Proteomes" id="UP000346198">
    <property type="component" value="Unassembled WGS sequence"/>
</dbReference>
<evidence type="ECO:0000313" key="9">
    <source>
        <dbReference type="EMBL" id="VGO23559.1"/>
    </source>
</evidence>
<evidence type="ECO:0000256" key="5">
    <source>
        <dbReference type="PROSITE-ProRule" id="PRU00169"/>
    </source>
</evidence>
<dbReference type="AlphaFoldDB" id="A0A6C2UTR4"/>
<feature type="domain" description="Response regulatory" evidence="8">
    <location>
        <begin position="26"/>
        <end position="141"/>
    </location>
</feature>
<organism evidence="9 10">
    <name type="scientific">Pontiella sulfatireligans</name>
    <dbReference type="NCBI Taxonomy" id="2750658"/>
    <lineage>
        <taxon>Bacteria</taxon>
        <taxon>Pseudomonadati</taxon>
        <taxon>Kiritimatiellota</taxon>
        <taxon>Kiritimatiellia</taxon>
        <taxon>Kiritimatiellales</taxon>
        <taxon>Pontiellaceae</taxon>
        <taxon>Pontiella</taxon>
    </lineage>
</organism>
<dbReference type="PANTHER" id="PTHR43547">
    <property type="entry name" value="TWO-COMPONENT HISTIDINE KINASE"/>
    <property type="match status" value="1"/>
</dbReference>
<dbReference type="SMART" id="SM00448">
    <property type="entry name" value="REC"/>
    <property type="match status" value="1"/>
</dbReference>
<feature type="domain" description="HTH araC/xylS-type" evidence="7">
    <location>
        <begin position="173"/>
        <end position="272"/>
    </location>
</feature>
<dbReference type="InterPro" id="IPR009057">
    <property type="entry name" value="Homeodomain-like_sf"/>
</dbReference>
<dbReference type="InterPro" id="IPR001789">
    <property type="entry name" value="Sig_transdc_resp-reg_receiver"/>
</dbReference>
<dbReference type="SMART" id="SM00342">
    <property type="entry name" value="HTH_ARAC"/>
    <property type="match status" value="1"/>
</dbReference>
<dbReference type="Pfam" id="PF12833">
    <property type="entry name" value="HTH_18"/>
    <property type="match status" value="1"/>
</dbReference>
<evidence type="ECO:0000256" key="1">
    <source>
        <dbReference type="ARBA" id="ARBA00022553"/>
    </source>
</evidence>
<dbReference type="PRINTS" id="PR00032">
    <property type="entry name" value="HTHARAC"/>
</dbReference>
<dbReference type="SUPFAM" id="SSF46689">
    <property type="entry name" value="Homeodomain-like"/>
    <property type="match status" value="1"/>
</dbReference>
<dbReference type="Gene3D" id="1.10.10.60">
    <property type="entry name" value="Homeodomain-like"/>
    <property type="match status" value="1"/>
</dbReference>
<name>A0A6C2UTR4_9BACT</name>
<keyword evidence="1 5" id="KW-0597">Phosphoprotein</keyword>
<evidence type="ECO:0000259" key="8">
    <source>
        <dbReference type="PROSITE" id="PS50110"/>
    </source>
</evidence>
<evidence type="ECO:0000259" key="7">
    <source>
        <dbReference type="PROSITE" id="PS01124"/>
    </source>
</evidence>
<dbReference type="PROSITE" id="PS50110">
    <property type="entry name" value="RESPONSE_REGULATORY"/>
    <property type="match status" value="1"/>
</dbReference>
<feature type="modified residue" description="4-aspartylphosphate" evidence="5">
    <location>
        <position position="74"/>
    </location>
</feature>
<keyword evidence="3" id="KW-0238">DNA-binding</keyword>
<dbReference type="EMBL" id="CAAHFH010000004">
    <property type="protein sequence ID" value="VGO23559.1"/>
    <property type="molecule type" value="Genomic_DNA"/>
</dbReference>
<dbReference type="InterPro" id="IPR018062">
    <property type="entry name" value="HTH_AraC-typ_CS"/>
</dbReference>
<dbReference type="InterPro" id="IPR020449">
    <property type="entry name" value="Tscrpt_reg_AraC-type_HTH"/>
</dbReference>
<evidence type="ECO:0000256" key="3">
    <source>
        <dbReference type="ARBA" id="ARBA00023125"/>
    </source>
</evidence>
<feature type="region of interest" description="Disordered" evidence="6">
    <location>
        <begin position="1"/>
        <end position="24"/>
    </location>
</feature>
<dbReference type="PROSITE" id="PS01124">
    <property type="entry name" value="HTH_ARAC_FAMILY_2"/>
    <property type="match status" value="1"/>
</dbReference>
<dbReference type="PANTHER" id="PTHR43547:SF2">
    <property type="entry name" value="HYBRID SIGNAL TRANSDUCTION HISTIDINE KINASE C"/>
    <property type="match status" value="1"/>
</dbReference>
<dbReference type="FunFam" id="3.40.50.2300:FF:000138">
    <property type="entry name" value="Two-component system sensor histidine kinase/response regulator"/>
    <property type="match status" value="1"/>
</dbReference>
<feature type="compositionally biased region" description="Basic and acidic residues" evidence="6">
    <location>
        <begin position="1"/>
        <end position="21"/>
    </location>
</feature>
<dbReference type="GO" id="GO:0003700">
    <property type="term" value="F:DNA-binding transcription factor activity"/>
    <property type="evidence" value="ECO:0007669"/>
    <property type="project" value="InterPro"/>
</dbReference>
<evidence type="ECO:0000256" key="2">
    <source>
        <dbReference type="ARBA" id="ARBA00023015"/>
    </source>
</evidence>
<accession>A0A6C2UTR4</accession>
<keyword evidence="2" id="KW-0805">Transcription regulation</keyword>
<dbReference type="PROSITE" id="PS00041">
    <property type="entry name" value="HTH_ARAC_FAMILY_1"/>
    <property type="match status" value="1"/>
</dbReference>
<dbReference type="InterPro" id="IPR011006">
    <property type="entry name" value="CheY-like_superfamily"/>
</dbReference>
<keyword evidence="10" id="KW-1185">Reference proteome</keyword>
<evidence type="ECO:0000256" key="6">
    <source>
        <dbReference type="SAM" id="MobiDB-lite"/>
    </source>
</evidence>
<gene>
    <name evidence="9" type="primary">arlR_2</name>
    <name evidence="9" type="ORF">SCARR_05666</name>
</gene>
<dbReference type="Gene3D" id="3.40.50.2300">
    <property type="match status" value="1"/>
</dbReference>
<dbReference type="Pfam" id="PF00072">
    <property type="entry name" value="Response_reg"/>
    <property type="match status" value="1"/>
</dbReference>
<dbReference type="SUPFAM" id="SSF52172">
    <property type="entry name" value="CheY-like"/>
    <property type="match status" value="1"/>
</dbReference>
<proteinExistence type="predicted"/>
<reference evidence="9 10" key="1">
    <citation type="submission" date="2019-04" db="EMBL/GenBank/DDBJ databases">
        <authorList>
            <person name="Van Vliet M D."/>
        </authorList>
    </citation>
    <scope>NUCLEOTIDE SEQUENCE [LARGE SCALE GENOMIC DNA]</scope>
    <source>
        <strain evidence="9 10">F21</strain>
    </source>
</reference>
<dbReference type="InterPro" id="IPR018060">
    <property type="entry name" value="HTH_AraC"/>
</dbReference>
<dbReference type="RefSeq" id="WP_168433682.1">
    <property type="nucleotide sequence ID" value="NZ_CAAHFH010000004.1"/>
</dbReference>
<dbReference type="CDD" id="cd17574">
    <property type="entry name" value="REC_OmpR"/>
    <property type="match status" value="1"/>
</dbReference>